<dbReference type="RefSeq" id="WP_057779680.1">
    <property type="nucleotide sequence ID" value="NZ_JAGGJQ010000003.1"/>
</dbReference>
<protein>
    <submittedName>
        <fullName evidence="1">Uncharacterized protein</fullName>
    </submittedName>
</protein>
<evidence type="ECO:0000313" key="1">
    <source>
        <dbReference type="EMBL" id="MBP1839408.1"/>
    </source>
</evidence>
<comment type="caution">
    <text evidence="1">The sequence shown here is derived from an EMBL/GenBank/DDBJ whole genome shotgun (WGS) entry which is preliminary data.</text>
</comment>
<gene>
    <name evidence="1" type="ORF">J2Z56_001319</name>
    <name evidence="2" type="ORF">J2Z57_001145</name>
</gene>
<name>A0A9X0YM32_9FLAO</name>
<dbReference type="EMBL" id="JAUSUU010000003">
    <property type="protein sequence ID" value="MDQ0334712.1"/>
    <property type="molecule type" value="Genomic_DNA"/>
</dbReference>
<evidence type="ECO:0000313" key="4">
    <source>
        <dbReference type="Proteomes" id="UP001231587"/>
    </source>
</evidence>
<dbReference type="Proteomes" id="UP001138672">
    <property type="component" value="Unassembled WGS sequence"/>
</dbReference>
<keyword evidence="4" id="KW-1185">Reference proteome</keyword>
<dbReference type="EMBL" id="JAGGJQ010000003">
    <property type="protein sequence ID" value="MBP1839408.1"/>
    <property type="molecule type" value="Genomic_DNA"/>
</dbReference>
<evidence type="ECO:0000313" key="2">
    <source>
        <dbReference type="EMBL" id="MDQ0334712.1"/>
    </source>
</evidence>
<reference evidence="1" key="1">
    <citation type="submission" date="2021-03" db="EMBL/GenBank/DDBJ databases">
        <title>Genomic Encyclopedia of Type Strains, Phase IV (KMG-IV): sequencing the most valuable type-strain genomes for metagenomic binning, comparative biology and taxonomic classification.</title>
        <authorList>
            <person name="Goeker M."/>
        </authorList>
    </citation>
    <scope>NUCLEOTIDE SEQUENCE</scope>
    <source>
        <strain evidence="1">DSM 15523</strain>
        <strain evidence="2 4">DSM 16476</strain>
    </source>
</reference>
<organism evidence="1 3">
    <name type="scientific">Formosa algae</name>
    <dbReference type="NCBI Taxonomy" id="225843"/>
    <lineage>
        <taxon>Bacteria</taxon>
        <taxon>Pseudomonadati</taxon>
        <taxon>Bacteroidota</taxon>
        <taxon>Flavobacteriia</taxon>
        <taxon>Flavobacteriales</taxon>
        <taxon>Flavobacteriaceae</taxon>
        <taxon>Formosa</taxon>
    </lineage>
</organism>
<dbReference type="OrthoDB" id="1453290at2"/>
<dbReference type="AlphaFoldDB" id="A0A9X0YM32"/>
<evidence type="ECO:0000313" key="3">
    <source>
        <dbReference type="Proteomes" id="UP001138672"/>
    </source>
</evidence>
<dbReference type="Proteomes" id="UP001231587">
    <property type="component" value="Unassembled WGS sequence"/>
</dbReference>
<sequence>MKDVLINDNLLEEVRTSKNTSKWQDVNCERIVDFGYTHEYLLAKRNVDDIIKKSYTDTFKGMYRTDEWKEYTSHDRPNENTIINHCSFLIEGALHNRVNLWAKIGTLLELKDQHNLNNQYIYLSSLTPYFKRYASNFKSGYNQFLNVIVKPYLLFDNSKEEAAHIIFRFITNNHSNAPVSTVITGFDFENENYNIKYDLTDGLIEGYLYKAWSIIFTQNELFLPIFKKYSSGEVFTNTNKAKVIKDDILKMQNKLIPKVSIEYVYDFFSVLIEPNKKGTFYLDQQKLLIFIESTFINKKPIQQSFNVPFSKDKKDVRSVFRRFYENCFDLEYDKKNLSRKYFDIMNNAFKGFSVDKDLPKWHETNNQILTKDKPKGKL</sequence>
<accession>A0A9X0YM32</accession>
<proteinExistence type="predicted"/>